<evidence type="ECO:0000256" key="2">
    <source>
        <dbReference type="ARBA" id="ARBA00022448"/>
    </source>
</evidence>
<keyword evidence="5 6" id="KW-0472">Membrane</keyword>
<proteinExistence type="predicted"/>
<dbReference type="GO" id="GO:0016020">
    <property type="term" value="C:membrane"/>
    <property type="evidence" value="ECO:0007669"/>
    <property type="project" value="UniProtKB-SubCell"/>
</dbReference>
<dbReference type="SUPFAM" id="SSF103473">
    <property type="entry name" value="MFS general substrate transporter"/>
    <property type="match status" value="1"/>
</dbReference>
<feature type="transmembrane region" description="Helical" evidence="6">
    <location>
        <begin position="167"/>
        <end position="187"/>
    </location>
</feature>
<evidence type="ECO:0000256" key="4">
    <source>
        <dbReference type="ARBA" id="ARBA00022989"/>
    </source>
</evidence>
<keyword evidence="2" id="KW-0813">Transport</keyword>
<feature type="transmembrane region" description="Helical" evidence="6">
    <location>
        <begin position="334"/>
        <end position="351"/>
    </location>
</feature>
<dbReference type="EMBL" id="CAUJNA010003201">
    <property type="protein sequence ID" value="CAJ1395573.1"/>
    <property type="molecule type" value="Genomic_DNA"/>
</dbReference>
<feature type="transmembrane region" description="Helical" evidence="6">
    <location>
        <begin position="227"/>
        <end position="253"/>
    </location>
</feature>
<accession>A0AA36NAU1</accession>
<comment type="subcellular location">
    <subcellularLocation>
        <location evidence="1">Membrane</location>
        <topology evidence="1">Multi-pass membrane protein</topology>
    </subcellularLocation>
</comment>
<feature type="transmembrane region" description="Helical" evidence="6">
    <location>
        <begin position="100"/>
        <end position="120"/>
    </location>
</feature>
<keyword evidence="4 6" id="KW-1133">Transmembrane helix</keyword>
<feature type="transmembrane region" description="Helical" evidence="6">
    <location>
        <begin position="273"/>
        <end position="299"/>
    </location>
</feature>
<dbReference type="Gene3D" id="1.20.1250.20">
    <property type="entry name" value="MFS general substrate transporter like domains"/>
    <property type="match status" value="1"/>
</dbReference>
<comment type="caution">
    <text evidence="7">The sequence shown here is derived from an EMBL/GenBank/DDBJ whole genome shotgun (WGS) entry which is preliminary data.</text>
</comment>
<organism evidence="7 8">
    <name type="scientific">Effrenium voratum</name>
    <dbReference type="NCBI Taxonomy" id="2562239"/>
    <lineage>
        <taxon>Eukaryota</taxon>
        <taxon>Sar</taxon>
        <taxon>Alveolata</taxon>
        <taxon>Dinophyceae</taxon>
        <taxon>Suessiales</taxon>
        <taxon>Symbiodiniaceae</taxon>
        <taxon>Effrenium</taxon>
    </lineage>
</organism>
<dbReference type="InterPro" id="IPR036259">
    <property type="entry name" value="MFS_trans_sf"/>
</dbReference>
<evidence type="ECO:0000313" key="8">
    <source>
        <dbReference type="Proteomes" id="UP001178507"/>
    </source>
</evidence>
<feature type="transmembrane region" description="Helical" evidence="6">
    <location>
        <begin position="141"/>
        <end position="161"/>
    </location>
</feature>
<dbReference type="PANTHER" id="PTHR23506">
    <property type="entry name" value="GH10249P"/>
    <property type="match status" value="1"/>
</dbReference>
<dbReference type="AlphaFoldDB" id="A0AA36NAU1"/>
<gene>
    <name evidence="7" type="ORF">EVOR1521_LOCUS19977</name>
</gene>
<feature type="transmembrane region" description="Helical" evidence="6">
    <location>
        <begin position="372"/>
        <end position="392"/>
    </location>
</feature>
<dbReference type="GO" id="GO:0022857">
    <property type="term" value="F:transmembrane transporter activity"/>
    <property type="evidence" value="ECO:0007669"/>
    <property type="project" value="InterPro"/>
</dbReference>
<dbReference type="Proteomes" id="UP001178507">
    <property type="component" value="Unassembled WGS sequence"/>
</dbReference>
<dbReference type="Pfam" id="PF07690">
    <property type="entry name" value="MFS_1"/>
    <property type="match status" value="1"/>
</dbReference>
<reference evidence="7" key="1">
    <citation type="submission" date="2023-08" db="EMBL/GenBank/DDBJ databases">
        <authorList>
            <person name="Chen Y."/>
            <person name="Shah S."/>
            <person name="Dougan E. K."/>
            <person name="Thang M."/>
            <person name="Chan C."/>
        </authorList>
    </citation>
    <scope>NUCLEOTIDE SEQUENCE</scope>
</reference>
<dbReference type="InterPro" id="IPR011701">
    <property type="entry name" value="MFS"/>
</dbReference>
<evidence type="ECO:0000256" key="5">
    <source>
        <dbReference type="ARBA" id="ARBA00023136"/>
    </source>
</evidence>
<name>A0AA36NAU1_9DINO</name>
<feature type="transmembrane region" description="Helical" evidence="6">
    <location>
        <begin position="311"/>
        <end position="328"/>
    </location>
</feature>
<feature type="transmembrane region" description="Helical" evidence="6">
    <location>
        <begin position="404"/>
        <end position="427"/>
    </location>
</feature>
<evidence type="ECO:0000256" key="6">
    <source>
        <dbReference type="SAM" id="Phobius"/>
    </source>
</evidence>
<protein>
    <submittedName>
        <fullName evidence="7">Uncharacterized protein</fullName>
    </submittedName>
</protein>
<keyword evidence="8" id="KW-1185">Reference proteome</keyword>
<dbReference type="PANTHER" id="PTHR23506:SF23">
    <property type="entry name" value="GH10249P"/>
    <property type="match status" value="1"/>
</dbReference>
<evidence type="ECO:0000256" key="1">
    <source>
        <dbReference type="ARBA" id="ARBA00004141"/>
    </source>
</evidence>
<sequence>MAIVSLLWMPKLADKQGTKLCVLISVLGTAVAYGVQGNAYLLSGCAKETYTLAANETMTLWTGHECQVLTGNVTLADASATAQSGGTLECTPSCGNKNGVYFMIFGQILAGFFGGTQPVLRGYIAKISLPNMQLLKLRSTMLFASMQAGNFALAPIAGVISQFGLFWPWYAATGTAVLVLLFVLLFFKNPQALQALAVVDAEKGEEKEKEKEKEPPYEGVSPVKDHILWLMWCGYICIFMCISALILLLPLLLEYDSFGLLVPGDVERSRERIASATSMVMIPHGVTNLVCSTVGFLIVSSYIGDRNTMRIGVTITSVCMALYGFASTQVWHMLLLHGFTGVGLGLTVPAITPTLQRYVGMAHSSKAAQASAMPIFGGQIGQVIGPLIFGQIVGDSRDRLRMNLAWLIAAVCMLTGVLLLDFSMVMVNRHPVMKRVNLTSEQLKIMLSTDAKDQDDFVEEMCQKLRGMLTPGHADYRGVRVFSGVAQRFLVRLLDRSIPKLREDPEEHIEDAGIVAMLGGLHRVTA</sequence>
<evidence type="ECO:0000256" key="3">
    <source>
        <dbReference type="ARBA" id="ARBA00022692"/>
    </source>
</evidence>
<keyword evidence="3 6" id="KW-0812">Transmembrane</keyword>
<dbReference type="InterPro" id="IPR050930">
    <property type="entry name" value="MFS_Vesicular_Transporter"/>
</dbReference>
<evidence type="ECO:0000313" key="7">
    <source>
        <dbReference type="EMBL" id="CAJ1395573.1"/>
    </source>
</evidence>